<dbReference type="EMBL" id="RHJS01000002">
    <property type="protein sequence ID" value="RRK30597.1"/>
    <property type="molecule type" value="Genomic_DNA"/>
</dbReference>
<protein>
    <submittedName>
        <fullName evidence="1">Uncharacterized protein</fullName>
    </submittedName>
</protein>
<evidence type="ECO:0000313" key="2">
    <source>
        <dbReference type="Proteomes" id="UP000274920"/>
    </source>
</evidence>
<dbReference type="AlphaFoldDB" id="A0A426DCP2"/>
<accession>A0A426DCP2</accession>
<organism evidence="1 2">
    <name type="scientific">Schaedlerella arabinosiphila</name>
    <dbReference type="NCBI Taxonomy" id="2044587"/>
    <lineage>
        <taxon>Bacteria</taxon>
        <taxon>Bacillati</taxon>
        <taxon>Bacillota</taxon>
        <taxon>Clostridia</taxon>
        <taxon>Lachnospirales</taxon>
        <taxon>Lachnospiraceae</taxon>
        <taxon>Schaedlerella</taxon>
    </lineage>
</organism>
<proteinExistence type="predicted"/>
<gene>
    <name evidence="1" type="ORF">EBB54_03800</name>
</gene>
<name>A0A426DCP2_9FIRM</name>
<evidence type="ECO:0000313" key="1">
    <source>
        <dbReference type="EMBL" id="RRK30597.1"/>
    </source>
</evidence>
<comment type="caution">
    <text evidence="1">The sequence shown here is derived from an EMBL/GenBank/DDBJ whole genome shotgun (WGS) entry which is preliminary data.</text>
</comment>
<dbReference type="Proteomes" id="UP000274920">
    <property type="component" value="Unassembled WGS sequence"/>
</dbReference>
<sequence length="91" mass="10583">MAGTSFFVFSIILAYQRCVLKAPIQPRHVWYALPRVFKKFFHCHAIMNSNTVIQNKPLNYVVVAPFCQFRASFFVIVMVKVDPKRVLYARG</sequence>
<keyword evidence="2" id="KW-1185">Reference proteome</keyword>
<reference evidence="1" key="1">
    <citation type="submission" date="2018-10" db="EMBL/GenBank/DDBJ databases">
        <title>Schaedlerella arabinophila gen. nov. sp. nov., isolated from the mouse intestinal tract and comparative analysis with the genome of the closely related altered Schaedler flora strain ASF502.</title>
        <authorList>
            <person name="Miyake S."/>
            <person name="Soh M."/>
            <person name="Seedorf H."/>
        </authorList>
    </citation>
    <scope>NUCLEOTIDE SEQUENCE [LARGE SCALE GENOMIC DNA]</scope>
    <source>
        <strain evidence="1">DSM 106076</strain>
    </source>
</reference>